<keyword evidence="3" id="KW-1185">Reference proteome</keyword>
<accession>A0A4R3IEC6</accession>
<dbReference type="RefSeq" id="WP_132699138.1">
    <property type="nucleotide sequence ID" value="NZ_SLZR01000001.1"/>
</dbReference>
<feature type="transmembrane region" description="Helical" evidence="1">
    <location>
        <begin position="235"/>
        <end position="253"/>
    </location>
</feature>
<feature type="transmembrane region" description="Helical" evidence="1">
    <location>
        <begin position="146"/>
        <end position="165"/>
    </location>
</feature>
<proteinExistence type="predicted"/>
<dbReference type="Pfam" id="PF11449">
    <property type="entry name" value="ArsP_2"/>
    <property type="match status" value="1"/>
</dbReference>
<keyword evidence="1" id="KW-0812">Transmembrane</keyword>
<evidence type="ECO:0000313" key="3">
    <source>
        <dbReference type="Proteomes" id="UP000295793"/>
    </source>
</evidence>
<protein>
    <submittedName>
        <fullName evidence="2">Putative 10TM heavy-metal exporter</fullName>
    </submittedName>
</protein>
<feature type="transmembrane region" description="Helical" evidence="1">
    <location>
        <begin position="204"/>
        <end position="223"/>
    </location>
</feature>
<dbReference type="InterPro" id="IPR021552">
    <property type="entry name" value="ArsP_2"/>
</dbReference>
<feature type="transmembrane region" description="Helical" evidence="1">
    <location>
        <begin position="285"/>
        <end position="303"/>
    </location>
</feature>
<feature type="transmembrane region" description="Helical" evidence="1">
    <location>
        <begin position="52"/>
        <end position="70"/>
    </location>
</feature>
<name>A0A4R3IEC6_9GAMM</name>
<dbReference type="AlphaFoldDB" id="A0A4R3IEC6"/>
<feature type="transmembrane region" description="Helical" evidence="1">
    <location>
        <begin position="374"/>
        <end position="396"/>
    </location>
</feature>
<dbReference type="OrthoDB" id="3776971at2"/>
<evidence type="ECO:0000256" key="1">
    <source>
        <dbReference type="SAM" id="Phobius"/>
    </source>
</evidence>
<feature type="transmembrane region" description="Helical" evidence="1">
    <location>
        <begin position="26"/>
        <end position="45"/>
    </location>
</feature>
<comment type="caution">
    <text evidence="2">The sequence shown here is derived from an EMBL/GenBank/DDBJ whole genome shotgun (WGS) entry which is preliminary data.</text>
</comment>
<feature type="transmembrane region" description="Helical" evidence="1">
    <location>
        <begin position="90"/>
        <end position="112"/>
    </location>
</feature>
<dbReference type="NCBIfam" id="NF037962">
    <property type="entry name" value="arsenic_eff"/>
    <property type="match status" value="1"/>
</dbReference>
<keyword evidence="1" id="KW-0472">Membrane</keyword>
<evidence type="ECO:0000313" key="2">
    <source>
        <dbReference type="EMBL" id="TCS43948.1"/>
    </source>
</evidence>
<keyword evidence="1" id="KW-1133">Transmembrane helix</keyword>
<gene>
    <name evidence="2" type="ORF">BCF53_101291</name>
</gene>
<dbReference type="Proteomes" id="UP000295793">
    <property type="component" value="Unassembled WGS sequence"/>
</dbReference>
<organism evidence="2 3">
    <name type="scientific">Reinekea marinisedimentorum</name>
    <dbReference type="NCBI Taxonomy" id="230495"/>
    <lineage>
        <taxon>Bacteria</taxon>
        <taxon>Pseudomonadati</taxon>
        <taxon>Pseudomonadota</taxon>
        <taxon>Gammaproteobacteria</taxon>
        <taxon>Oceanospirillales</taxon>
        <taxon>Saccharospirillaceae</taxon>
        <taxon>Reinekea</taxon>
    </lineage>
</organism>
<sequence length="399" mass="42070">MQLINAIQSERAAGFKSQFRVQNKRLVLPVAMFALLIAEPTREVVVNTLADAFWAVSAYVAFTLAIYHLISKVISSDNKVVQLFNSSRNYQVFFSALLGALPGCGGAIIVATQFVSGRVGFGALVAVLTSTMGDAAFLLLAAKPEIGLALVAMGVVVGAVSGWIVNAMHADSFLRPEQKDAVKQPACAVEVSREQKGSNLQGQFWAVLLIPVAVIAGLGSFQIDANAFFGLPEISIEWAGAALLIVSMVLWAITKEVGSYEDVVSEDTKFKSAGPMQKTAQDTNFVTAWVVVAFLVFELSTAFSGVDLAAAFSGWGVWMPLIGLAVGMLPGCGPQILVSSLYLAGAVPLSTQISNSISNDGDALFPAIALAPKAALVATFYSAVPALVVGYGYFLLFEV</sequence>
<reference evidence="2 3" key="1">
    <citation type="submission" date="2019-03" db="EMBL/GenBank/DDBJ databases">
        <title>Genomic Encyclopedia of Archaeal and Bacterial Type Strains, Phase II (KMG-II): from individual species to whole genera.</title>
        <authorList>
            <person name="Goeker M."/>
        </authorList>
    </citation>
    <scope>NUCLEOTIDE SEQUENCE [LARGE SCALE GENOMIC DNA]</scope>
    <source>
        <strain evidence="2 3">DSM 15388</strain>
    </source>
</reference>
<dbReference type="EMBL" id="SLZR01000001">
    <property type="protein sequence ID" value="TCS43948.1"/>
    <property type="molecule type" value="Genomic_DNA"/>
</dbReference>
<feature type="transmembrane region" description="Helical" evidence="1">
    <location>
        <begin position="119"/>
        <end position="140"/>
    </location>
</feature>
<feature type="transmembrane region" description="Helical" evidence="1">
    <location>
        <begin position="309"/>
        <end position="329"/>
    </location>
</feature>